<gene>
    <name evidence="1" type="ORF">RXV79_13010</name>
</gene>
<proteinExistence type="predicted"/>
<organism evidence="1 2">
    <name type="scientific">Piscinibacter gummiphilus</name>
    <dbReference type="NCBI Taxonomy" id="946333"/>
    <lineage>
        <taxon>Bacteria</taxon>
        <taxon>Pseudomonadati</taxon>
        <taxon>Pseudomonadota</taxon>
        <taxon>Betaproteobacteria</taxon>
        <taxon>Burkholderiales</taxon>
        <taxon>Sphaerotilaceae</taxon>
        <taxon>Piscinibacter</taxon>
    </lineage>
</organism>
<evidence type="ECO:0000313" key="1">
    <source>
        <dbReference type="EMBL" id="WOB10942.1"/>
    </source>
</evidence>
<dbReference type="Proteomes" id="UP001303946">
    <property type="component" value="Chromosome"/>
</dbReference>
<sequence length="74" mass="9001">MDRLPEDNYGVRVTCRDDRVRLLWLANEVGEKRLRDSARHYQQRFIGTMPYVSKMLRWHRLEVPPEVCVPQYVR</sequence>
<dbReference type="EMBL" id="CP136336">
    <property type="protein sequence ID" value="WOB10942.1"/>
    <property type="molecule type" value="Genomic_DNA"/>
</dbReference>
<evidence type="ECO:0000313" key="2">
    <source>
        <dbReference type="Proteomes" id="UP001303946"/>
    </source>
</evidence>
<keyword evidence="2" id="KW-1185">Reference proteome</keyword>
<reference evidence="1 2" key="1">
    <citation type="submission" date="2023-10" db="EMBL/GenBank/DDBJ databases">
        <title>Bacteria for the degradation of biodegradable plastic PBAT(Polybutylene adipate terephthalate).</title>
        <authorList>
            <person name="Weon H.-Y."/>
            <person name="Yeon J."/>
        </authorList>
    </citation>
    <scope>NUCLEOTIDE SEQUENCE [LARGE SCALE GENOMIC DNA]</scope>
    <source>
        <strain evidence="1 2">SBD 7-3</strain>
    </source>
</reference>
<accession>A0ABZ0D118</accession>
<protein>
    <submittedName>
        <fullName evidence="1">Uncharacterized protein</fullName>
    </submittedName>
</protein>
<dbReference type="RefSeq" id="WP_316703905.1">
    <property type="nucleotide sequence ID" value="NZ_CP136336.1"/>
</dbReference>
<name>A0ABZ0D118_9BURK</name>